<feature type="domain" description="Dynein axonemal assembly factor 5 HEAT-repeat" evidence="1">
    <location>
        <begin position="455"/>
        <end position="632"/>
    </location>
</feature>
<dbReference type="Pfam" id="PF25757">
    <property type="entry name" value="TPR_DNAAF5"/>
    <property type="match status" value="3"/>
</dbReference>
<dbReference type="InterPro" id="IPR011989">
    <property type="entry name" value="ARM-like"/>
</dbReference>
<comment type="caution">
    <text evidence="3">The sequence shown here is derived from an EMBL/GenBank/DDBJ whole genome shotgun (WGS) entry which is preliminary data.</text>
</comment>
<organism evidence="3 4">
    <name type="scientific">Thraustotheca clavata</name>
    <dbReference type="NCBI Taxonomy" id="74557"/>
    <lineage>
        <taxon>Eukaryota</taxon>
        <taxon>Sar</taxon>
        <taxon>Stramenopiles</taxon>
        <taxon>Oomycota</taxon>
        <taxon>Saprolegniomycetes</taxon>
        <taxon>Saprolegniales</taxon>
        <taxon>Achlyaceae</taxon>
        <taxon>Thraustotheca</taxon>
    </lineage>
</organism>
<dbReference type="Gene3D" id="1.25.10.10">
    <property type="entry name" value="Leucine-rich Repeat Variant"/>
    <property type="match status" value="2"/>
</dbReference>
<evidence type="ECO:0000313" key="3">
    <source>
        <dbReference type="EMBL" id="OQR98880.1"/>
    </source>
</evidence>
<sequence length="680" mass="77843">MDQVWEEMKMENGVRPVEFRVKLPKEHKKKPKKTIMNRVGKEDTQRMGEVCSTFNHGDLDEIGDDTTLLMLSPEEILTKYQRDINCLSDEQLGVRKRAMETIANVIFMIPSEYLPKVFPTFAKPLFKRFNDPVEKVRTLSLRVTTQFIQYHDNLLAILPYLMPAVVNRVGSSWTFDEKLHNFISNEELRSAHERGRIFLAEKDANVYKKPREPSEEVRLLLYKLLHTLLENLFSRNAASLLNAYIYDIICILVYGVHDPFPDAKIQSCQTLVLLGHNMVSVMKHFAIALVRTSKHLLQHRLSKVRIAAILCIRDLVQVPNVEKCKGAGTEAIADLVAHQDENIIPVAAFYTHEIKVNLFAMLDQDNNVSVRKAFYETITAWLIELPDRYDHESRLMPYLLSAVADECPDISFRAMQTIDILGARHAKEHPDDVIERTQYAVDGNTFCNFDSTYPPPFTCRPRLGTRLYIRGRCRRFINTLLRELSHWQGPTRVHAARLLLCLLIYCEDTITVDLHHLVNHLIANWNDQEISSTLQNIGECCGRFTQPSTYIPLLLPYLQGETTSFRPVEALELLTFILNGASTLANRQVLCQLPELTATLTMPFLLDSNNPKLQNSLKNLGEKLVEILDGPWNSRTESSFEIQGRLFSKSIIYERLLHILTVLSASEKALITLRVIAGSC</sequence>
<dbReference type="SUPFAM" id="SSF48371">
    <property type="entry name" value="ARM repeat"/>
    <property type="match status" value="1"/>
</dbReference>
<dbReference type="PANTHER" id="PTHR16216">
    <property type="entry name" value="DYNEIN ASSEMBLY FACTOR 5, AXONEMAL"/>
    <property type="match status" value="1"/>
</dbReference>
<evidence type="ECO:0000313" key="4">
    <source>
        <dbReference type="Proteomes" id="UP000243217"/>
    </source>
</evidence>
<dbReference type="EMBL" id="JNBS01001838">
    <property type="protein sequence ID" value="OQR98880.1"/>
    <property type="molecule type" value="Genomic_DNA"/>
</dbReference>
<dbReference type="InterPro" id="IPR057978">
    <property type="entry name" value="TPR_DAAF5"/>
</dbReference>
<dbReference type="InterPro" id="IPR016024">
    <property type="entry name" value="ARM-type_fold"/>
</dbReference>
<accession>A0A1V9ZM72</accession>
<dbReference type="OrthoDB" id="413572at2759"/>
<feature type="domain" description="Dynein axonemal assembly factor 5 TPR repeats" evidence="2">
    <location>
        <begin position="86"/>
        <end position="173"/>
    </location>
</feature>
<dbReference type="STRING" id="74557.A0A1V9ZM72"/>
<reference evidence="3 4" key="1">
    <citation type="journal article" date="2014" name="Genome Biol. Evol.">
        <title>The secreted proteins of Achlya hypogyna and Thraustotheca clavata identify the ancestral oomycete secretome and reveal gene acquisitions by horizontal gene transfer.</title>
        <authorList>
            <person name="Misner I."/>
            <person name="Blouin N."/>
            <person name="Leonard G."/>
            <person name="Richards T.A."/>
            <person name="Lane C.E."/>
        </authorList>
    </citation>
    <scope>NUCLEOTIDE SEQUENCE [LARGE SCALE GENOMIC DNA]</scope>
    <source>
        <strain evidence="3 4">ATCC 34112</strain>
    </source>
</reference>
<evidence type="ECO:0000259" key="1">
    <source>
        <dbReference type="Pfam" id="PF24573"/>
    </source>
</evidence>
<evidence type="ECO:0000259" key="2">
    <source>
        <dbReference type="Pfam" id="PF25757"/>
    </source>
</evidence>
<keyword evidence="4" id="KW-1185">Reference proteome</keyword>
<feature type="domain" description="Dynein axonemal assembly factor 5 TPR repeats" evidence="2">
    <location>
        <begin position="365"/>
        <end position="433"/>
    </location>
</feature>
<gene>
    <name evidence="3" type="ORF">THRCLA_06647</name>
</gene>
<proteinExistence type="predicted"/>
<dbReference type="Pfam" id="PF24573">
    <property type="entry name" value="HEAT_DAAF5"/>
    <property type="match status" value="1"/>
</dbReference>
<feature type="domain" description="Dynein axonemal assembly factor 5 TPR repeats" evidence="2">
    <location>
        <begin position="211"/>
        <end position="323"/>
    </location>
</feature>
<protein>
    <submittedName>
        <fullName evidence="3">Uncharacterized protein</fullName>
    </submittedName>
</protein>
<name>A0A1V9ZM72_9STRA</name>
<dbReference type="AlphaFoldDB" id="A0A1V9ZM72"/>
<dbReference type="PANTHER" id="PTHR16216:SF10">
    <property type="entry name" value="RNA POLYMERASE II ASSEMBLY FACTOR RTP1 C-TERMINAL DOMAIN-CONTAINING PROTEIN"/>
    <property type="match status" value="1"/>
</dbReference>
<dbReference type="InterPro" id="IPR056497">
    <property type="entry name" value="HEAT_DAAF5"/>
</dbReference>
<dbReference type="Proteomes" id="UP000243217">
    <property type="component" value="Unassembled WGS sequence"/>
</dbReference>
<dbReference type="InterPro" id="IPR052623">
    <property type="entry name" value="DAAF5"/>
</dbReference>